<evidence type="ECO:0000313" key="2">
    <source>
        <dbReference type="Proteomes" id="UP000836387"/>
    </source>
</evidence>
<dbReference type="EMBL" id="CADEHS020000163">
    <property type="protein sequence ID" value="CAG9950306.1"/>
    <property type="molecule type" value="Genomic_DNA"/>
</dbReference>
<reference evidence="1" key="1">
    <citation type="submission" date="2020-04" db="EMBL/GenBank/DDBJ databases">
        <authorList>
            <person name="Broberg M."/>
        </authorList>
    </citation>
    <scope>NUCLEOTIDE SEQUENCE</scope>
</reference>
<gene>
    <name evidence="1" type="ORF">CRV2_00020678</name>
</gene>
<reference evidence="1" key="2">
    <citation type="submission" date="2021-10" db="EMBL/GenBank/DDBJ databases">
        <authorList>
            <person name="Piombo E."/>
        </authorList>
    </citation>
    <scope>NUCLEOTIDE SEQUENCE</scope>
</reference>
<accession>A0ACA9UAD3</accession>
<dbReference type="Proteomes" id="UP000836387">
    <property type="component" value="Unassembled WGS sequence"/>
</dbReference>
<protein>
    <submittedName>
        <fullName evidence="1">Uncharacterized protein</fullName>
    </submittedName>
</protein>
<organism evidence="1 2">
    <name type="scientific">Clonostachys rosea f. rosea IK726</name>
    <dbReference type="NCBI Taxonomy" id="1349383"/>
    <lineage>
        <taxon>Eukaryota</taxon>
        <taxon>Fungi</taxon>
        <taxon>Dikarya</taxon>
        <taxon>Ascomycota</taxon>
        <taxon>Pezizomycotina</taxon>
        <taxon>Sordariomycetes</taxon>
        <taxon>Hypocreomycetidae</taxon>
        <taxon>Hypocreales</taxon>
        <taxon>Bionectriaceae</taxon>
        <taxon>Clonostachys</taxon>
    </lineage>
</organism>
<comment type="caution">
    <text evidence="1">The sequence shown here is derived from an EMBL/GenBank/DDBJ whole genome shotgun (WGS) entry which is preliminary data.</text>
</comment>
<evidence type="ECO:0000313" key="1">
    <source>
        <dbReference type="EMBL" id="CAG9950306.1"/>
    </source>
</evidence>
<proteinExistence type="predicted"/>
<sequence>MRWEGGLGSGELWPPLASTFYHRVHRFPYEGFQVIDPDVKVEEERLPFYQRQNYYPMRIGQIVQDQFQVVAKLGFGTTSTVWLSRDLKYPGAQVYQHLEASYLMRIRWKPFVRQLQASFNLKGHMATIRHEPENLQEFYIQKDKVLKKTFMVPWIKQEVAEPSARKRDTDRYIYVSRYMLAGAGSLIISDLGQAHIGEEHHGKAMPLPYRAPEVILCMPWGNKVDSWSVALLTWDLLERKSLFTVYDTNSEEQNDAHHLAAMTALLGPPPSEFLQMSKETSKYWDQKGEWHGPFHYLPKRPLMSLPEP</sequence>
<keyword evidence="2" id="KW-1185">Reference proteome</keyword>
<name>A0ACA9UAD3_BIOOC</name>